<name>A0A550BZ28_9AGAR</name>
<evidence type="ECO:0000259" key="1">
    <source>
        <dbReference type="Pfam" id="PF20236"/>
    </source>
</evidence>
<reference evidence="2 3" key="1">
    <citation type="journal article" date="2019" name="New Phytol.">
        <title>Comparative genomics reveals unique wood-decay strategies and fruiting body development in the Schizophyllaceae.</title>
        <authorList>
            <person name="Almasi E."/>
            <person name="Sahu N."/>
            <person name="Krizsan K."/>
            <person name="Balint B."/>
            <person name="Kovacs G.M."/>
            <person name="Kiss B."/>
            <person name="Cseklye J."/>
            <person name="Drula E."/>
            <person name="Henrissat B."/>
            <person name="Nagy I."/>
            <person name="Chovatia M."/>
            <person name="Adam C."/>
            <person name="LaButti K."/>
            <person name="Lipzen A."/>
            <person name="Riley R."/>
            <person name="Grigoriev I.V."/>
            <person name="Nagy L.G."/>
        </authorList>
    </citation>
    <scope>NUCLEOTIDE SEQUENCE [LARGE SCALE GENOMIC DNA]</scope>
    <source>
        <strain evidence="2 3">NL-1724</strain>
    </source>
</reference>
<dbReference type="Pfam" id="PF20236">
    <property type="entry name" value="DUF6593"/>
    <property type="match status" value="1"/>
</dbReference>
<organism evidence="2 3">
    <name type="scientific">Schizophyllum amplum</name>
    <dbReference type="NCBI Taxonomy" id="97359"/>
    <lineage>
        <taxon>Eukaryota</taxon>
        <taxon>Fungi</taxon>
        <taxon>Dikarya</taxon>
        <taxon>Basidiomycota</taxon>
        <taxon>Agaricomycotina</taxon>
        <taxon>Agaricomycetes</taxon>
        <taxon>Agaricomycetidae</taxon>
        <taxon>Agaricales</taxon>
        <taxon>Schizophyllaceae</taxon>
        <taxon>Schizophyllum</taxon>
    </lineage>
</organism>
<feature type="domain" description="DUF6593" evidence="1">
    <location>
        <begin position="90"/>
        <end position="239"/>
    </location>
</feature>
<dbReference type="EMBL" id="VDMD01000042">
    <property type="protein sequence ID" value="TRM57778.1"/>
    <property type="molecule type" value="Genomic_DNA"/>
</dbReference>
<sequence length="272" mass="30640">MGVIGASTRQSLGLPGSFRVPTSLPILSSLLPILMRLFLTQASPLDSAYHDETGRTLYRVATPVPLAGRTTFVARVLPHDGRLAGGEEEMPWYTMMTEKEIRDADDRIARYGQSARLSLGPEGGKRYACFGRIDQGEKITIRGVEHPQGRLFTKKGWGYYGRNRILNGPDRREYKWKMDKGGCTLTLVDKSKQCVARYHPVHYDVYGDADAAYLEILPPADVMLDFVLITFVFIEDKRMRRERLLRRGDPSSLSHLLGHFVRSLLAKVFPGP</sequence>
<comment type="caution">
    <text evidence="2">The sequence shown here is derived from an EMBL/GenBank/DDBJ whole genome shotgun (WGS) entry which is preliminary data.</text>
</comment>
<proteinExistence type="predicted"/>
<accession>A0A550BZ28</accession>
<protein>
    <recommendedName>
        <fullName evidence="1">DUF6593 domain-containing protein</fullName>
    </recommendedName>
</protein>
<dbReference type="Proteomes" id="UP000320762">
    <property type="component" value="Unassembled WGS sequence"/>
</dbReference>
<dbReference type="AlphaFoldDB" id="A0A550BZ28"/>
<gene>
    <name evidence="2" type="ORF">BD626DRAFT_634494</name>
</gene>
<evidence type="ECO:0000313" key="2">
    <source>
        <dbReference type="EMBL" id="TRM57778.1"/>
    </source>
</evidence>
<dbReference type="OrthoDB" id="3360976at2759"/>
<dbReference type="InterPro" id="IPR046528">
    <property type="entry name" value="DUF6593"/>
</dbReference>
<keyword evidence="3" id="KW-1185">Reference proteome</keyword>
<evidence type="ECO:0000313" key="3">
    <source>
        <dbReference type="Proteomes" id="UP000320762"/>
    </source>
</evidence>